<dbReference type="EMBL" id="BMDO01000010">
    <property type="protein sequence ID" value="GGI52023.1"/>
    <property type="molecule type" value="Genomic_DNA"/>
</dbReference>
<gene>
    <name evidence="2" type="ORF">GCM10011425_32350</name>
</gene>
<evidence type="ECO:0000256" key="1">
    <source>
        <dbReference type="SAM" id="SignalP"/>
    </source>
</evidence>
<proteinExistence type="predicted"/>
<protein>
    <recommendedName>
        <fullName evidence="4">DUF4369 domain-containing protein</fullName>
    </recommendedName>
</protein>
<sequence>MRTILLLVCILSVTFSAKAQMFGRDWVEGRVYDLNNKKFNGFIAWTPPEPTWASKLDDHLYFKDDKKKKNEIEVRSSKIKGFVMGADSFVVSHDIQVATAPFIAVILNNPIKLFASYATRSAPAGGIGPLPIGFSFRRSKKVFYYGVDHDLLTKLEKSNFIEIMSAIMSNKPDVVAKIKDKTYKYGDIQDLLDYYWLNQPPTQTSN</sequence>
<dbReference type="Proteomes" id="UP000662074">
    <property type="component" value="Unassembled WGS sequence"/>
</dbReference>
<keyword evidence="3" id="KW-1185">Reference proteome</keyword>
<evidence type="ECO:0000313" key="2">
    <source>
        <dbReference type="EMBL" id="GGI52023.1"/>
    </source>
</evidence>
<evidence type="ECO:0008006" key="4">
    <source>
        <dbReference type="Google" id="ProtNLM"/>
    </source>
</evidence>
<evidence type="ECO:0000313" key="3">
    <source>
        <dbReference type="Proteomes" id="UP000662074"/>
    </source>
</evidence>
<keyword evidence="1" id="KW-0732">Signal</keyword>
<dbReference type="AlphaFoldDB" id="A0A917N2L2"/>
<comment type="caution">
    <text evidence="2">The sequence shown here is derived from an EMBL/GenBank/DDBJ whole genome shotgun (WGS) entry which is preliminary data.</text>
</comment>
<reference evidence="2" key="2">
    <citation type="submission" date="2020-09" db="EMBL/GenBank/DDBJ databases">
        <authorList>
            <person name="Sun Q."/>
            <person name="Sedlacek I."/>
        </authorList>
    </citation>
    <scope>NUCLEOTIDE SEQUENCE</scope>
    <source>
        <strain evidence="2">CCM 8711</strain>
    </source>
</reference>
<feature type="chain" id="PRO_5038054967" description="DUF4369 domain-containing protein" evidence="1">
    <location>
        <begin position="20"/>
        <end position="206"/>
    </location>
</feature>
<reference evidence="2" key="1">
    <citation type="journal article" date="2014" name="Int. J. Syst. Evol. Microbiol.">
        <title>Complete genome sequence of Corynebacterium casei LMG S-19264T (=DSM 44701T), isolated from a smear-ripened cheese.</title>
        <authorList>
            <consortium name="US DOE Joint Genome Institute (JGI-PGF)"/>
            <person name="Walter F."/>
            <person name="Albersmeier A."/>
            <person name="Kalinowski J."/>
            <person name="Ruckert C."/>
        </authorList>
    </citation>
    <scope>NUCLEOTIDE SEQUENCE</scope>
    <source>
        <strain evidence="2">CCM 8711</strain>
    </source>
</reference>
<name>A0A917N2L2_9SPHI</name>
<organism evidence="2 3">
    <name type="scientific">Mucilaginibacter galii</name>
    <dbReference type="NCBI Taxonomy" id="2005073"/>
    <lineage>
        <taxon>Bacteria</taxon>
        <taxon>Pseudomonadati</taxon>
        <taxon>Bacteroidota</taxon>
        <taxon>Sphingobacteriia</taxon>
        <taxon>Sphingobacteriales</taxon>
        <taxon>Sphingobacteriaceae</taxon>
        <taxon>Mucilaginibacter</taxon>
    </lineage>
</organism>
<accession>A0A917N2L2</accession>
<dbReference type="RefSeq" id="WP_188418137.1">
    <property type="nucleotide sequence ID" value="NZ_BMDO01000010.1"/>
</dbReference>
<feature type="signal peptide" evidence="1">
    <location>
        <begin position="1"/>
        <end position="19"/>
    </location>
</feature>